<gene>
    <name evidence="2" type="ORF">CK203_039575</name>
</gene>
<proteinExistence type="predicted"/>
<evidence type="ECO:0000313" key="3">
    <source>
        <dbReference type="Proteomes" id="UP000288805"/>
    </source>
</evidence>
<protein>
    <submittedName>
        <fullName evidence="2">Uncharacterized protein</fullName>
    </submittedName>
</protein>
<reference evidence="2 3" key="1">
    <citation type="journal article" date="2018" name="PLoS Genet.">
        <title>Population sequencing reveals clonal diversity and ancestral inbreeding in the grapevine cultivar Chardonnay.</title>
        <authorList>
            <person name="Roach M.J."/>
            <person name="Johnson D.L."/>
            <person name="Bohlmann J."/>
            <person name="van Vuuren H.J."/>
            <person name="Jones S.J."/>
            <person name="Pretorius I.S."/>
            <person name="Schmidt S.A."/>
            <person name="Borneman A.R."/>
        </authorList>
    </citation>
    <scope>NUCLEOTIDE SEQUENCE [LARGE SCALE GENOMIC DNA]</scope>
    <source>
        <strain evidence="3">cv. Chardonnay</strain>
        <tissue evidence="2">Leaf</tissue>
    </source>
</reference>
<comment type="caution">
    <text evidence="2">The sequence shown here is derived from an EMBL/GenBank/DDBJ whole genome shotgun (WGS) entry which is preliminary data.</text>
</comment>
<dbReference type="EMBL" id="QGNW01000230">
    <property type="protein sequence ID" value="RVW83294.1"/>
    <property type="molecule type" value="Genomic_DNA"/>
</dbReference>
<evidence type="ECO:0000256" key="1">
    <source>
        <dbReference type="SAM" id="MobiDB-lite"/>
    </source>
</evidence>
<dbReference type="AlphaFoldDB" id="A0A438HFR9"/>
<sequence>MKICGNKCQHQAPLKVNTLKANKQPQNELMRRQLYPDINEEETRQKVAFVKCDVSSIETSSTKRGWATMHIKNLEVPLDFVYRWLDNMLSTPFDPHIISYEPSRGFIMPKFTMYNGTSDLFDHIMHFRRLMTLDIGNDALLCKSLANKLPTMMDDLFKRVDKYSMLEDDVRATAQQVLVTNCQTKDNEAGSSKPSNQSRQASKRQ</sequence>
<evidence type="ECO:0000313" key="2">
    <source>
        <dbReference type="EMBL" id="RVW83294.1"/>
    </source>
</evidence>
<dbReference type="Proteomes" id="UP000288805">
    <property type="component" value="Unassembled WGS sequence"/>
</dbReference>
<organism evidence="2 3">
    <name type="scientific">Vitis vinifera</name>
    <name type="common">Grape</name>
    <dbReference type="NCBI Taxonomy" id="29760"/>
    <lineage>
        <taxon>Eukaryota</taxon>
        <taxon>Viridiplantae</taxon>
        <taxon>Streptophyta</taxon>
        <taxon>Embryophyta</taxon>
        <taxon>Tracheophyta</taxon>
        <taxon>Spermatophyta</taxon>
        <taxon>Magnoliopsida</taxon>
        <taxon>eudicotyledons</taxon>
        <taxon>Gunneridae</taxon>
        <taxon>Pentapetalae</taxon>
        <taxon>rosids</taxon>
        <taxon>Vitales</taxon>
        <taxon>Vitaceae</taxon>
        <taxon>Viteae</taxon>
        <taxon>Vitis</taxon>
    </lineage>
</organism>
<feature type="region of interest" description="Disordered" evidence="1">
    <location>
        <begin position="184"/>
        <end position="205"/>
    </location>
</feature>
<accession>A0A438HFR9</accession>
<name>A0A438HFR9_VITVI</name>